<reference evidence="2" key="1">
    <citation type="submission" date="2022-06" db="EMBL/GenBank/DDBJ databases">
        <title>Gracilimonas sp. CAU 1638 isolated from sea sediment.</title>
        <authorList>
            <person name="Kim W."/>
        </authorList>
    </citation>
    <scope>NUCLEOTIDE SEQUENCE</scope>
    <source>
        <strain evidence="2">CAU 1638</strain>
    </source>
</reference>
<keyword evidence="3" id="KW-1185">Reference proteome</keyword>
<comment type="caution">
    <text evidence="2">The sequence shown here is derived from an EMBL/GenBank/DDBJ whole genome shotgun (WGS) entry which is preliminary data.</text>
</comment>
<gene>
    <name evidence="2" type="ORF">NM125_05665</name>
</gene>
<organism evidence="2 3">
    <name type="scientific">Gracilimonas sediminicola</name>
    <dbReference type="NCBI Taxonomy" id="2952158"/>
    <lineage>
        <taxon>Bacteria</taxon>
        <taxon>Pseudomonadati</taxon>
        <taxon>Balneolota</taxon>
        <taxon>Balneolia</taxon>
        <taxon>Balneolales</taxon>
        <taxon>Balneolaceae</taxon>
        <taxon>Gracilimonas</taxon>
    </lineage>
</organism>
<dbReference type="SUPFAM" id="SSF88723">
    <property type="entry name" value="PIN domain-like"/>
    <property type="match status" value="1"/>
</dbReference>
<protein>
    <submittedName>
        <fullName evidence="2">Type II toxin-antitoxin system VapC family toxin</fullName>
    </submittedName>
</protein>
<accession>A0A9X2L352</accession>
<sequence>MIGADTNIVVRYLTADIADQAQKVRAFLLSGGRLYINEAVLTELYWVLTNVYDYPKNKFIKAIDQLMNTEGFEFFDVSVLQAAIADYIDSSAGFNDCLIQQINKHNGHKTLTFDKKASKLKEMKLLA</sequence>
<dbReference type="Pfam" id="PF01850">
    <property type="entry name" value="PIN"/>
    <property type="match status" value="1"/>
</dbReference>
<dbReference type="AlphaFoldDB" id="A0A9X2L352"/>
<evidence type="ECO:0000313" key="2">
    <source>
        <dbReference type="EMBL" id="MCP9291063.1"/>
    </source>
</evidence>
<dbReference type="InterPro" id="IPR002716">
    <property type="entry name" value="PIN_dom"/>
</dbReference>
<dbReference type="CDD" id="cd18683">
    <property type="entry name" value="PIN_VapC-like"/>
    <property type="match status" value="1"/>
</dbReference>
<name>A0A9X2L352_9BACT</name>
<feature type="domain" description="PIN" evidence="1">
    <location>
        <begin position="5"/>
        <end position="121"/>
    </location>
</feature>
<dbReference type="InterPro" id="IPR029060">
    <property type="entry name" value="PIN-like_dom_sf"/>
</dbReference>
<proteinExistence type="predicted"/>
<evidence type="ECO:0000313" key="3">
    <source>
        <dbReference type="Proteomes" id="UP001139125"/>
    </source>
</evidence>
<dbReference type="Gene3D" id="3.40.50.1010">
    <property type="entry name" value="5'-nuclease"/>
    <property type="match status" value="1"/>
</dbReference>
<dbReference type="EMBL" id="JANDBC010000001">
    <property type="protein sequence ID" value="MCP9291063.1"/>
    <property type="molecule type" value="Genomic_DNA"/>
</dbReference>
<evidence type="ECO:0000259" key="1">
    <source>
        <dbReference type="Pfam" id="PF01850"/>
    </source>
</evidence>
<dbReference type="Proteomes" id="UP001139125">
    <property type="component" value="Unassembled WGS sequence"/>
</dbReference>
<dbReference type="RefSeq" id="WP_255133681.1">
    <property type="nucleotide sequence ID" value="NZ_JANDBC010000001.1"/>
</dbReference>